<accession>A0ABR7D8A4</accession>
<dbReference type="EMBL" id="JACOOO010000001">
    <property type="protein sequence ID" value="MBC5627600.1"/>
    <property type="molecule type" value="Genomic_DNA"/>
</dbReference>
<name>A0ABR7D8A4_9CLOT</name>
<proteinExistence type="predicted"/>
<organism evidence="1 2">
    <name type="scientific">Clostridium hominis</name>
    <dbReference type="NCBI Taxonomy" id="2763036"/>
    <lineage>
        <taxon>Bacteria</taxon>
        <taxon>Bacillati</taxon>
        <taxon>Bacillota</taxon>
        <taxon>Clostridia</taxon>
        <taxon>Eubacteriales</taxon>
        <taxon>Clostridiaceae</taxon>
        <taxon>Clostridium</taxon>
    </lineage>
</organism>
<sequence>MNYSKTTVIGEQKNILANTHYTAINKKVAKSIASSNVIKAGTVICKDGTVLANDANAETIGAKNVLGIVLYDVNVANEAGTNVLIPVLTHGTVIEENAKNGTEYSADVKKLLSQILFV</sequence>
<comment type="caution">
    <text evidence="1">The sequence shown here is derived from an EMBL/GenBank/DDBJ whole genome shotgun (WGS) entry which is preliminary data.</text>
</comment>
<dbReference type="RefSeq" id="WP_186859147.1">
    <property type="nucleotide sequence ID" value="NZ_JACOOO010000001.1"/>
</dbReference>
<gene>
    <name evidence="1" type="ORF">H8S20_01690</name>
</gene>
<evidence type="ECO:0000313" key="2">
    <source>
        <dbReference type="Proteomes" id="UP000596929"/>
    </source>
</evidence>
<reference evidence="1 2" key="1">
    <citation type="submission" date="2020-08" db="EMBL/GenBank/DDBJ databases">
        <title>Genome public.</title>
        <authorList>
            <person name="Liu C."/>
            <person name="Sun Q."/>
        </authorList>
    </citation>
    <scope>NUCLEOTIDE SEQUENCE [LARGE SCALE GENOMIC DNA]</scope>
    <source>
        <strain evidence="1 2">NSJ-6</strain>
    </source>
</reference>
<protein>
    <recommendedName>
        <fullName evidence="3">Head decoration protein</fullName>
    </recommendedName>
</protein>
<keyword evidence="2" id="KW-1185">Reference proteome</keyword>
<evidence type="ECO:0000313" key="1">
    <source>
        <dbReference type="EMBL" id="MBC5627600.1"/>
    </source>
</evidence>
<dbReference type="Proteomes" id="UP000596929">
    <property type="component" value="Unassembled WGS sequence"/>
</dbReference>
<evidence type="ECO:0008006" key="3">
    <source>
        <dbReference type="Google" id="ProtNLM"/>
    </source>
</evidence>